<keyword evidence="3 8" id="KW-0489">Methyltransferase</keyword>
<comment type="caution">
    <text evidence="8">The sequence shown here is derived from an EMBL/GenBank/DDBJ whole genome shotgun (WGS) entry which is preliminary data.</text>
</comment>
<dbReference type="Proteomes" id="UP000233748">
    <property type="component" value="Unassembled WGS sequence"/>
</dbReference>
<dbReference type="GO" id="GO:0003677">
    <property type="term" value="F:DNA binding"/>
    <property type="evidence" value="ECO:0007669"/>
    <property type="project" value="InterPro"/>
</dbReference>
<evidence type="ECO:0000256" key="6">
    <source>
        <dbReference type="ARBA" id="ARBA00047942"/>
    </source>
</evidence>
<dbReference type="GO" id="GO:0005737">
    <property type="term" value="C:cytoplasm"/>
    <property type="evidence" value="ECO:0007669"/>
    <property type="project" value="TreeGrafter"/>
</dbReference>
<evidence type="ECO:0000313" key="11">
    <source>
        <dbReference type="Proteomes" id="UP000233748"/>
    </source>
</evidence>
<comment type="similarity">
    <text evidence="1">Belongs to the N(4)/N(6)-methyltransferase family.</text>
</comment>
<dbReference type="InterPro" id="IPR002295">
    <property type="entry name" value="N4/N6-MTase_EcoPI_Mod-like"/>
</dbReference>
<evidence type="ECO:0000313" key="10">
    <source>
        <dbReference type="Proteomes" id="UP000233720"/>
    </source>
</evidence>
<reference evidence="10 11" key="1">
    <citation type="submission" date="2017-11" db="EMBL/GenBank/DDBJ databases">
        <title>Xanthomonas prunicola sp. nov., a novel pathogen that affects nectarine (Prunus persica var. nectarine) trees.</title>
        <authorList>
            <person name="Lopez M."/>
            <person name="Lopez-Soriano P."/>
            <person name="Garita-Cambronero J."/>
            <person name="Beltran C."/>
            <person name="Taghouti G."/>
            <person name="Portier P."/>
            <person name="Cubero J."/>
            <person name="Fischer-Le Saux M."/>
            <person name="Marco-Noales E."/>
        </authorList>
    </citation>
    <scope>NUCLEOTIDE SEQUENCE [LARGE SCALE GENOMIC DNA]</scope>
    <source>
        <strain evidence="8 10">CFBP8353</strain>
        <strain evidence="9 11">CFBP8354</strain>
    </source>
</reference>
<feature type="domain" description="DNA methylase N-4/N-6" evidence="7">
    <location>
        <begin position="94"/>
        <end position="375"/>
    </location>
</feature>
<organism evidence="8 10">
    <name type="scientific">Xanthomonas prunicola</name>
    <dbReference type="NCBI Taxonomy" id="2053930"/>
    <lineage>
        <taxon>Bacteria</taxon>
        <taxon>Pseudomonadati</taxon>
        <taxon>Pseudomonadota</taxon>
        <taxon>Gammaproteobacteria</taxon>
        <taxon>Lysobacterales</taxon>
        <taxon>Lysobacteraceae</taxon>
        <taxon>Xanthomonas</taxon>
    </lineage>
</organism>
<dbReference type="OrthoDB" id="9816043at2"/>
<keyword evidence="11" id="KW-1185">Reference proteome</keyword>
<dbReference type="SUPFAM" id="SSF53335">
    <property type="entry name" value="S-adenosyl-L-methionine-dependent methyltransferases"/>
    <property type="match status" value="1"/>
</dbReference>
<dbReference type="PANTHER" id="PTHR13370:SF3">
    <property type="entry name" value="TRNA (GUANINE(10)-N2)-METHYLTRANSFERASE HOMOLOG"/>
    <property type="match status" value="1"/>
</dbReference>
<evidence type="ECO:0000313" key="8">
    <source>
        <dbReference type="EMBL" id="PKV10791.1"/>
    </source>
</evidence>
<accession>A0A2N3RE93</accession>
<dbReference type="EMBL" id="PHKV01000015">
    <property type="protein sequence ID" value="PKV10791.1"/>
    <property type="molecule type" value="Genomic_DNA"/>
</dbReference>
<dbReference type="Proteomes" id="UP000233720">
    <property type="component" value="Unassembled WGS sequence"/>
</dbReference>
<dbReference type="PROSITE" id="PS00092">
    <property type="entry name" value="N6_MTASE"/>
    <property type="match status" value="1"/>
</dbReference>
<evidence type="ECO:0000256" key="2">
    <source>
        <dbReference type="ARBA" id="ARBA00011900"/>
    </source>
</evidence>
<dbReference type="Gene3D" id="3.40.50.150">
    <property type="entry name" value="Vaccinia Virus protein VP39"/>
    <property type="match status" value="1"/>
</dbReference>
<evidence type="ECO:0000313" key="9">
    <source>
        <dbReference type="EMBL" id="PKV15039.1"/>
    </source>
</evidence>
<evidence type="ECO:0000256" key="3">
    <source>
        <dbReference type="ARBA" id="ARBA00022603"/>
    </source>
</evidence>
<gene>
    <name evidence="8" type="ORF">XpruCFBP8353_21625</name>
    <name evidence="9" type="ORF">XpruCFBP8354_21475</name>
</gene>
<sequence>MAVGLHKKEINGRASIRAATCELSPPLPPLGTRVTLTYPGKMEEPDILESRRSDFHKLEAKSLKKSLSIELDSFIWSDNWLAMHRLISEKKKAKLIYLDPPYATGMGFSSRTNEHAYDDCLTEAAYLEFMRRRLILMRELMDEDGTIYVHIGHQMVGELKFLLDEIFGRERFINLITRRKCSSKNSTKNNFANLNDYILCYSKSKNYIWNRPLKTPDSDWIAKEYPKVDNKGQYKLVPIHAPGVRNGATGGLWQGMMPPAGKHWQYTPEKLDILNAAGEIHWSKTGNPRRKVYLTADKSVGYTDSWEDFRDAHHQSILVTGYPTEKNFEMMKLIVGASSNPGDLIIDPFCGSGSTLHAASVMGRNWIGIDESLFAAKTVLKRFAAGRAPMGDFVEKNKNIRAELPWTSDKVARHETISNEFNIYVDALTASTSKVELAELRQAYRDLKANPA</sequence>
<dbReference type="GO" id="GO:0009007">
    <property type="term" value="F:site-specific DNA-methyltransferase (adenine-specific) activity"/>
    <property type="evidence" value="ECO:0007669"/>
    <property type="project" value="UniProtKB-EC"/>
</dbReference>
<dbReference type="InterPro" id="IPR002052">
    <property type="entry name" value="DNA_methylase_N6_adenine_CS"/>
</dbReference>
<evidence type="ECO:0000256" key="1">
    <source>
        <dbReference type="ARBA" id="ARBA00006594"/>
    </source>
</evidence>
<dbReference type="InterPro" id="IPR029063">
    <property type="entry name" value="SAM-dependent_MTases_sf"/>
</dbReference>
<protein>
    <recommendedName>
        <fullName evidence="2">site-specific DNA-methyltransferase (adenine-specific)</fullName>
        <ecNumber evidence="2">2.1.1.72</ecNumber>
    </recommendedName>
</protein>
<dbReference type="AlphaFoldDB" id="A0A2N3RE93"/>
<dbReference type="InterPro" id="IPR002941">
    <property type="entry name" value="DNA_methylase_N4/N6"/>
</dbReference>
<evidence type="ECO:0000256" key="5">
    <source>
        <dbReference type="ARBA" id="ARBA00022691"/>
    </source>
</evidence>
<dbReference type="GO" id="GO:0032259">
    <property type="term" value="P:methylation"/>
    <property type="evidence" value="ECO:0007669"/>
    <property type="project" value="UniProtKB-KW"/>
</dbReference>
<dbReference type="Pfam" id="PF01555">
    <property type="entry name" value="N6_N4_Mtase"/>
    <property type="match status" value="1"/>
</dbReference>
<comment type="catalytic activity">
    <reaction evidence="6">
        <text>a 2'-deoxyadenosine in DNA + S-adenosyl-L-methionine = an N(6)-methyl-2'-deoxyadenosine in DNA + S-adenosyl-L-homocysteine + H(+)</text>
        <dbReference type="Rhea" id="RHEA:15197"/>
        <dbReference type="Rhea" id="RHEA-COMP:12418"/>
        <dbReference type="Rhea" id="RHEA-COMP:12419"/>
        <dbReference type="ChEBI" id="CHEBI:15378"/>
        <dbReference type="ChEBI" id="CHEBI:57856"/>
        <dbReference type="ChEBI" id="CHEBI:59789"/>
        <dbReference type="ChEBI" id="CHEBI:90615"/>
        <dbReference type="ChEBI" id="CHEBI:90616"/>
        <dbReference type="EC" id="2.1.1.72"/>
    </reaction>
</comment>
<evidence type="ECO:0000259" key="7">
    <source>
        <dbReference type="Pfam" id="PF01555"/>
    </source>
</evidence>
<dbReference type="EMBL" id="PHKW01000014">
    <property type="protein sequence ID" value="PKV15039.1"/>
    <property type="molecule type" value="Genomic_DNA"/>
</dbReference>
<dbReference type="GO" id="GO:0008170">
    <property type="term" value="F:N-methyltransferase activity"/>
    <property type="evidence" value="ECO:0007669"/>
    <property type="project" value="InterPro"/>
</dbReference>
<dbReference type="EC" id="2.1.1.72" evidence="2"/>
<dbReference type="PANTHER" id="PTHR13370">
    <property type="entry name" value="RNA METHYLASE-RELATED"/>
    <property type="match status" value="1"/>
</dbReference>
<name>A0A2N3RE93_9XANT</name>
<keyword evidence="4 8" id="KW-0808">Transferase</keyword>
<evidence type="ECO:0000256" key="4">
    <source>
        <dbReference type="ARBA" id="ARBA00022679"/>
    </source>
</evidence>
<proteinExistence type="inferred from homology"/>
<dbReference type="RefSeq" id="WP_101365065.1">
    <property type="nucleotide sequence ID" value="NZ_PHKX01000008.1"/>
</dbReference>
<keyword evidence="5" id="KW-0949">S-adenosyl-L-methionine</keyword>
<dbReference type="PRINTS" id="PR00506">
    <property type="entry name" value="D21N6MTFRASE"/>
</dbReference>